<dbReference type="Pfam" id="PF24035">
    <property type="entry name" value="DUF7344"/>
    <property type="match status" value="1"/>
</dbReference>
<name>M0MEB8_9EURY</name>
<organism evidence="2 3">
    <name type="scientific">Halobiforma nitratireducens JCM 10879</name>
    <dbReference type="NCBI Taxonomy" id="1227454"/>
    <lineage>
        <taxon>Archaea</taxon>
        <taxon>Methanobacteriati</taxon>
        <taxon>Methanobacteriota</taxon>
        <taxon>Stenosarchaea group</taxon>
        <taxon>Halobacteria</taxon>
        <taxon>Halobacteriales</taxon>
        <taxon>Natrialbaceae</taxon>
        <taxon>Halobiforma</taxon>
    </lineage>
</organism>
<evidence type="ECO:0000259" key="1">
    <source>
        <dbReference type="Pfam" id="PF24035"/>
    </source>
</evidence>
<reference evidence="2 3" key="1">
    <citation type="journal article" date="2014" name="PLoS Genet.">
        <title>Phylogenetically driven sequencing of extremely halophilic archaea reveals strategies for static and dynamic osmo-response.</title>
        <authorList>
            <person name="Becker E.A."/>
            <person name="Seitzer P.M."/>
            <person name="Tritt A."/>
            <person name="Larsen D."/>
            <person name="Krusor M."/>
            <person name="Yao A.I."/>
            <person name="Wu D."/>
            <person name="Madern D."/>
            <person name="Eisen J.A."/>
            <person name="Darling A.E."/>
            <person name="Facciotti M.T."/>
        </authorList>
    </citation>
    <scope>NUCLEOTIDE SEQUENCE [LARGE SCALE GENOMIC DNA]</scope>
    <source>
        <strain evidence="2 3">JCM 10879</strain>
    </source>
</reference>
<comment type="caution">
    <text evidence="2">The sequence shown here is derived from an EMBL/GenBank/DDBJ whole genome shotgun (WGS) entry which is preliminary data.</text>
</comment>
<dbReference type="EMBL" id="AOMA01000041">
    <property type="protein sequence ID" value="EMA43678.1"/>
    <property type="molecule type" value="Genomic_DNA"/>
</dbReference>
<gene>
    <name evidence="2" type="ORF">C446_03174</name>
</gene>
<protein>
    <recommendedName>
        <fullName evidence="1">DUF7344 domain-containing protein</fullName>
    </recommendedName>
</protein>
<evidence type="ECO:0000313" key="2">
    <source>
        <dbReference type="EMBL" id="EMA43678.1"/>
    </source>
</evidence>
<dbReference type="Proteomes" id="UP000011607">
    <property type="component" value="Unassembled WGS sequence"/>
</dbReference>
<accession>M0MEB8</accession>
<evidence type="ECO:0000313" key="3">
    <source>
        <dbReference type="Proteomes" id="UP000011607"/>
    </source>
</evidence>
<dbReference type="AlphaFoldDB" id="M0MEB8"/>
<dbReference type="eggNOG" id="arCOG03828">
    <property type="taxonomic scope" value="Archaea"/>
</dbReference>
<proteinExistence type="predicted"/>
<feature type="domain" description="DUF7344" evidence="1">
    <location>
        <begin position="9"/>
        <end position="87"/>
    </location>
</feature>
<sequence>MLPPETLERVLTSDRRRRTLEVLLEEEAPIALRSLVGRLADAEDEATAVTTVHERRQRVYVSLCRTHLPLLESYGLAAYDQEGGVVSPGNRLSALETQLEGALESDGNG</sequence>
<dbReference type="InterPro" id="IPR055768">
    <property type="entry name" value="DUF7344"/>
</dbReference>
<keyword evidence="3" id="KW-1185">Reference proteome</keyword>